<dbReference type="GO" id="GO:0004109">
    <property type="term" value="F:coproporphyrinogen oxidase activity"/>
    <property type="evidence" value="ECO:0007669"/>
    <property type="project" value="UniProtKB-EC"/>
</dbReference>
<dbReference type="InterPro" id="IPR036406">
    <property type="entry name" value="Coprogen_oxidase_aer_sf"/>
</dbReference>
<dbReference type="PRINTS" id="PR00073">
    <property type="entry name" value="COPRGNOXDASE"/>
</dbReference>
<dbReference type="Proteomes" id="UP000187495">
    <property type="component" value="Unassembled WGS sequence"/>
</dbReference>
<dbReference type="NCBIfam" id="NF003727">
    <property type="entry name" value="PRK05330.1"/>
    <property type="match status" value="1"/>
</dbReference>
<evidence type="ECO:0000256" key="7">
    <source>
        <dbReference type="ARBA" id="ARBA00023244"/>
    </source>
</evidence>
<evidence type="ECO:0000313" key="8">
    <source>
        <dbReference type="EMBL" id="SIR83576.1"/>
    </source>
</evidence>
<dbReference type="GO" id="GO:0006782">
    <property type="term" value="P:protoporphyrinogen IX biosynthetic process"/>
    <property type="evidence" value="ECO:0007669"/>
    <property type="project" value="TreeGrafter"/>
</dbReference>
<keyword evidence="6" id="KW-0350">Heme biosynthesis</keyword>
<protein>
    <recommendedName>
        <fullName evidence="4">coproporphyrinogen oxidase</fullName>
        <ecNumber evidence="4">1.3.3.3</ecNumber>
    </recommendedName>
</protein>
<keyword evidence="9" id="KW-1185">Reference proteome</keyword>
<dbReference type="STRING" id="34061.B0189_04620"/>
<dbReference type="EMBL" id="FTNU01000003">
    <property type="protein sequence ID" value="SIR83576.1"/>
    <property type="molecule type" value="Genomic_DNA"/>
</dbReference>
<evidence type="ECO:0000256" key="1">
    <source>
        <dbReference type="ARBA" id="ARBA00005168"/>
    </source>
</evidence>
<reference evidence="9" key="1">
    <citation type="submission" date="2017-01" db="EMBL/GenBank/DDBJ databases">
        <authorList>
            <person name="Varghese N."/>
            <person name="Submissions S."/>
        </authorList>
    </citation>
    <scope>NUCLEOTIDE SEQUENCE [LARGE SCALE GENOMIC DNA]</scope>
    <source>
        <strain evidence="9">DSM 21768</strain>
    </source>
</reference>
<keyword evidence="7" id="KW-0627">Porphyrin biosynthesis</keyword>
<evidence type="ECO:0000313" key="9">
    <source>
        <dbReference type="Proteomes" id="UP000187495"/>
    </source>
</evidence>
<dbReference type="PROSITE" id="PS01021">
    <property type="entry name" value="COPROGEN_OXIDASE"/>
    <property type="match status" value="1"/>
</dbReference>
<evidence type="ECO:0000256" key="3">
    <source>
        <dbReference type="ARBA" id="ARBA00011738"/>
    </source>
</evidence>
<comment type="similarity">
    <text evidence="2">Belongs to the aerobic coproporphyrinogen-III oxidase family.</text>
</comment>
<dbReference type="Gene3D" id="3.40.1500.10">
    <property type="entry name" value="Coproporphyrinogen III oxidase, aerobic"/>
    <property type="match status" value="1"/>
</dbReference>
<dbReference type="PANTHER" id="PTHR10755">
    <property type="entry name" value="COPROPORPHYRINOGEN III OXIDASE, MITOCHONDRIAL"/>
    <property type="match status" value="1"/>
</dbReference>
<evidence type="ECO:0000256" key="2">
    <source>
        <dbReference type="ARBA" id="ARBA00010644"/>
    </source>
</evidence>
<dbReference type="PANTHER" id="PTHR10755:SF0">
    <property type="entry name" value="OXYGEN-DEPENDENT COPROPORPHYRINOGEN-III OXIDASE, MITOCHONDRIAL"/>
    <property type="match status" value="1"/>
</dbReference>
<gene>
    <name evidence="8" type="ORF">SAMN02745664_103118</name>
</gene>
<dbReference type="EC" id="1.3.3.3" evidence="4"/>
<dbReference type="GO" id="GO:0005737">
    <property type="term" value="C:cytoplasm"/>
    <property type="evidence" value="ECO:0007669"/>
    <property type="project" value="TreeGrafter"/>
</dbReference>
<dbReference type="InterPro" id="IPR001260">
    <property type="entry name" value="Coprogen_oxidase_aer"/>
</dbReference>
<comment type="subunit">
    <text evidence="3">Homodimer.</text>
</comment>
<comment type="pathway">
    <text evidence="1">Porphyrin-containing compound metabolism; protoporphyrin-IX biosynthesis; protoporphyrinogen-IX from coproporphyrinogen-III (O2 route): step 1/1.</text>
</comment>
<evidence type="ECO:0000256" key="4">
    <source>
        <dbReference type="ARBA" id="ARBA00012869"/>
    </source>
</evidence>
<proteinExistence type="inferred from homology"/>
<keyword evidence="5" id="KW-0560">Oxidoreductase</keyword>
<dbReference type="RefSeq" id="WP_076554820.1">
    <property type="nucleotide sequence ID" value="NZ_FTNU01000003.1"/>
</dbReference>
<evidence type="ECO:0000256" key="5">
    <source>
        <dbReference type="ARBA" id="ARBA00023002"/>
    </source>
</evidence>
<dbReference type="SUPFAM" id="SSF102886">
    <property type="entry name" value="Coproporphyrinogen III oxidase"/>
    <property type="match status" value="1"/>
</dbReference>
<dbReference type="AlphaFoldDB" id="A0A1N7E6D4"/>
<organism evidence="8 9">
    <name type="scientific">Moraxella cuniculi DSM 21768</name>
    <dbReference type="NCBI Taxonomy" id="1122245"/>
    <lineage>
        <taxon>Bacteria</taxon>
        <taxon>Pseudomonadati</taxon>
        <taxon>Pseudomonadota</taxon>
        <taxon>Gammaproteobacteria</taxon>
        <taxon>Moraxellales</taxon>
        <taxon>Moraxellaceae</taxon>
        <taxon>Moraxella</taxon>
    </lineage>
</organism>
<dbReference type="Pfam" id="PF01218">
    <property type="entry name" value="Coprogen_oxidas"/>
    <property type="match status" value="1"/>
</dbReference>
<name>A0A1N7E6D4_9GAMM</name>
<accession>A0A1N7E6D4</accession>
<dbReference type="InterPro" id="IPR018375">
    <property type="entry name" value="Coprogen_oxidase_CS"/>
</dbReference>
<evidence type="ECO:0000256" key="6">
    <source>
        <dbReference type="ARBA" id="ARBA00023133"/>
    </source>
</evidence>
<sequence length="316" mass="35541">MQNNIQAVKQFLLGLQQTIIDSLEQQERLGGVDGSSDSKFVIDVWQRDEGGGGRSAVLSGGQVIEKAGVMFSHIHISQLPASATLRHPKLAGSTAQALGVSLVVHPKNPHVPTSHANVRLFVATPNDGSEAIWWFGGGFDLTPFYPNLSDVKHWHQVAHELCQPFGDDVYQQYKAWCDDYFYLPHRGECRGVGGLFYDDVNTDSTGWDFAKCFAFMQAVGQGYLDGIVPIFEQNKHKSYNEQQRQFQLYRRGRYVEYNLVYDRGTLFGLQSNGRTESILVSMPPLAAWEYCYTPATGTPEFELTDFYLKPKDWLAL</sequence>
<dbReference type="PIRSF" id="PIRSF000166">
    <property type="entry name" value="Coproporphyri_ox"/>
    <property type="match status" value="1"/>
</dbReference>